<dbReference type="SUPFAM" id="SSF56112">
    <property type="entry name" value="Protein kinase-like (PK-like)"/>
    <property type="match status" value="1"/>
</dbReference>
<accession>A0AAD5RLQ6</accession>
<protein>
    <recommendedName>
        <fullName evidence="1">Aminoglycoside phosphotransferase domain-containing protein</fullName>
    </recommendedName>
</protein>
<dbReference type="Gene3D" id="3.90.1200.10">
    <property type="match status" value="1"/>
</dbReference>
<dbReference type="InterPro" id="IPR002575">
    <property type="entry name" value="Aminoglycoside_PTrfase"/>
</dbReference>
<name>A0AAD5RLQ6_9PEZI</name>
<dbReference type="PANTHER" id="PTHR21310">
    <property type="entry name" value="AMINOGLYCOSIDE PHOSPHOTRANSFERASE-RELATED-RELATED"/>
    <property type="match status" value="1"/>
</dbReference>
<evidence type="ECO:0000313" key="2">
    <source>
        <dbReference type="EMBL" id="KAJ2897099.1"/>
    </source>
</evidence>
<dbReference type="Proteomes" id="UP001201980">
    <property type="component" value="Unassembled WGS sequence"/>
</dbReference>
<comment type="caution">
    <text evidence="2">The sequence shown here is derived from an EMBL/GenBank/DDBJ whole genome shotgun (WGS) entry which is preliminary data.</text>
</comment>
<sequence length="327" mass="35792">MPFVVYNLNNAIDSFFSDAGASTSRAECDAIARQRCGGQIRPVDIQGSNSYTVIAGLNNDKIIQFRDQTALLDTTMLALAKDIYGHLVPSCSEVGRVGNVSGPHLVVYEMDRLLGENCVTARLSLACDKRLNIVHGLANFFTQAWQKSVPVDSGLVNMSSISAEYYARFKYLADALPERFLPAVAEAQAALPSLLNGGYPVVLTHADLNEMNILINPNNGEITGIVDWSSASIQPFGFSLYALENALGDMSADGWKWHDNADELRVAFWKVFKERTGLSEPQLKLPQLAGKAGILIRYGIAYDIGFSGLIGVRDPKMEDFRHLDALL</sequence>
<dbReference type="EMBL" id="JAKWBI020000295">
    <property type="protein sequence ID" value="KAJ2897099.1"/>
    <property type="molecule type" value="Genomic_DNA"/>
</dbReference>
<dbReference type="PANTHER" id="PTHR21310:SF54">
    <property type="entry name" value="AMINOGLYCOSIDE PHOSPHOTRANSFERASE DOMAIN-CONTAINING PROTEIN"/>
    <property type="match status" value="1"/>
</dbReference>
<dbReference type="Pfam" id="PF01636">
    <property type="entry name" value="APH"/>
    <property type="match status" value="1"/>
</dbReference>
<organism evidence="2 3">
    <name type="scientific">Zalerion maritima</name>
    <dbReference type="NCBI Taxonomy" id="339359"/>
    <lineage>
        <taxon>Eukaryota</taxon>
        <taxon>Fungi</taxon>
        <taxon>Dikarya</taxon>
        <taxon>Ascomycota</taxon>
        <taxon>Pezizomycotina</taxon>
        <taxon>Sordariomycetes</taxon>
        <taxon>Lulworthiomycetidae</taxon>
        <taxon>Lulworthiales</taxon>
        <taxon>Lulworthiaceae</taxon>
        <taxon>Zalerion</taxon>
    </lineage>
</organism>
<dbReference type="AlphaFoldDB" id="A0AAD5RLQ6"/>
<reference evidence="2" key="1">
    <citation type="submission" date="2022-07" db="EMBL/GenBank/DDBJ databases">
        <title>Draft genome sequence of Zalerion maritima ATCC 34329, a (micro)plastics degrading marine fungus.</title>
        <authorList>
            <person name="Paco A."/>
            <person name="Goncalves M.F.M."/>
            <person name="Rocha-Santos T.A.P."/>
            <person name="Alves A."/>
        </authorList>
    </citation>
    <scope>NUCLEOTIDE SEQUENCE</scope>
    <source>
        <strain evidence="2">ATCC 34329</strain>
    </source>
</reference>
<proteinExistence type="predicted"/>
<evidence type="ECO:0000313" key="3">
    <source>
        <dbReference type="Proteomes" id="UP001201980"/>
    </source>
</evidence>
<evidence type="ECO:0000259" key="1">
    <source>
        <dbReference type="Pfam" id="PF01636"/>
    </source>
</evidence>
<gene>
    <name evidence="2" type="ORF">MKZ38_004978</name>
</gene>
<keyword evidence="3" id="KW-1185">Reference proteome</keyword>
<dbReference type="InterPro" id="IPR051678">
    <property type="entry name" value="AGP_Transferase"/>
</dbReference>
<dbReference type="InterPro" id="IPR011009">
    <property type="entry name" value="Kinase-like_dom_sf"/>
</dbReference>
<feature type="domain" description="Aminoglycoside phosphotransferase" evidence="1">
    <location>
        <begin position="170"/>
        <end position="238"/>
    </location>
</feature>